<proteinExistence type="predicted"/>
<evidence type="ECO:0000313" key="2">
    <source>
        <dbReference type="EMBL" id="CAE0636300.1"/>
    </source>
</evidence>
<gene>
    <name evidence="2" type="ORF">HAKA00212_LOCUS15060</name>
    <name evidence="3" type="ORF">HAKA00212_LOCUS15061</name>
</gene>
<dbReference type="EMBL" id="HBIU01032653">
    <property type="protein sequence ID" value="CAE0636300.1"/>
    <property type="molecule type" value="Transcribed_RNA"/>
</dbReference>
<dbReference type="EMBL" id="HBIU01032654">
    <property type="protein sequence ID" value="CAE0636301.1"/>
    <property type="molecule type" value="Transcribed_RNA"/>
</dbReference>
<evidence type="ECO:0000313" key="3">
    <source>
        <dbReference type="EMBL" id="CAE0636301.1"/>
    </source>
</evidence>
<protein>
    <submittedName>
        <fullName evidence="3">Uncharacterized protein</fullName>
    </submittedName>
</protein>
<feature type="region of interest" description="Disordered" evidence="1">
    <location>
        <begin position="254"/>
        <end position="277"/>
    </location>
</feature>
<organism evidence="3">
    <name type="scientific">Heterosigma akashiwo</name>
    <name type="common">Chromophytic alga</name>
    <name type="synonym">Heterosigma carterae</name>
    <dbReference type="NCBI Taxonomy" id="2829"/>
    <lineage>
        <taxon>Eukaryota</taxon>
        <taxon>Sar</taxon>
        <taxon>Stramenopiles</taxon>
        <taxon>Ochrophyta</taxon>
        <taxon>Raphidophyceae</taxon>
        <taxon>Chattonellales</taxon>
        <taxon>Chattonellaceae</taxon>
        <taxon>Heterosigma</taxon>
    </lineage>
</organism>
<feature type="region of interest" description="Disordered" evidence="1">
    <location>
        <begin position="15"/>
        <end position="34"/>
    </location>
</feature>
<sequence>MNPYIIIGNGGCIDDERKNDRSKMQSPDDGAAGFDKKGCGAWSLGHLLLETEAREWRTPGPPTLCVPSLAVSGEEPSPYPIGYPLSEATTPGKLHRWLNTTSEQLDGWDSSGHLLPQGSPTERQLFFGVGSKEEENSQFFSGLGTDNHQLSSNKKESLLLLHTNKATEEGLPQRAGEADANNFNNTQNKKKKMGSSISLKEQTNKGLEGGYSSSSRLAAALDEQCRVSTCSVPFNCKKKEAKSLSPLASSSIATVDEENKENRSRSSNAAGRYVGDNNYHPRQIKIATPDDGWRKAAIFLDWP</sequence>
<accession>A0A6V1S3Q9</accession>
<dbReference type="AlphaFoldDB" id="A0A6V1S3Q9"/>
<reference evidence="3" key="1">
    <citation type="submission" date="2021-01" db="EMBL/GenBank/DDBJ databases">
        <authorList>
            <person name="Corre E."/>
            <person name="Pelletier E."/>
            <person name="Niang G."/>
            <person name="Scheremetjew M."/>
            <person name="Finn R."/>
            <person name="Kale V."/>
            <person name="Holt S."/>
            <person name="Cochrane G."/>
            <person name="Meng A."/>
            <person name="Brown T."/>
            <person name="Cohen L."/>
        </authorList>
    </citation>
    <scope>NUCLEOTIDE SEQUENCE</scope>
    <source>
        <strain evidence="3">CCMP3107</strain>
    </source>
</reference>
<evidence type="ECO:0000256" key="1">
    <source>
        <dbReference type="SAM" id="MobiDB-lite"/>
    </source>
</evidence>
<feature type="region of interest" description="Disordered" evidence="1">
    <location>
        <begin position="176"/>
        <end position="210"/>
    </location>
</feature>
<feature type="compositionally biased region" description="Polar residues" evidence="1">
    <location>
        <begin position="195"/>
        <end position="210"/>
    </location>
</feature>
<name>A0A6V1S3Q9_HETAK</name>